<accession>A0A0E9TFD3</accession>
<dbReference type="AlphaFoldDB" id="A0A0E9TFD3"/>
<protein>
    <submittedName>
        <fullName evidence="1">Uncharacterized protein</fullName>
    </submittedName>
</protein>
<proteinExistence type="predicted"/>
<evidence type="ECO:0000313" key="1">
    <source>
        <dbReference type="EMBL" id="JAH52291.1"/>
    </source>
</evidence>
<organism evidence="1">
    <name type="scientific">Anguilla anguilla</name>
    <name type="common">European freshwater eel</name>
    <name type="synonym">Muraena anguilla</name>
    <dbReference type="NCBI Taxonomy" id="7936"/>
    <lineage>
        <taxon>Eukaryota</taxon>
        <taxon>Metazoa</taxon>
        <taxon>Chordata</taxon>
        <taxon>Craniata</taxon>
        <taxon>Vertebrata</taxon>
        <taxon>Euteleostomi</taxon>
        <taxon>Actinopterygii</taxon>
        <taxon>Neopterygii</taxon>
        <taxon>Teleostei</taxon>
        <taxon>Anguilliformes</taxon>
        <taxon>Anguillidae</taxon>
        <taxon>Anguilla</taxon>
    </lineage>
</organism>
<reference evidence="1" key="2">
    <citation type="journal article" date="2015" name="Fish Shellfish Immunol.">
        <title>Early steps in the European eel (Anguilla anguilla)-Vibrio vulnificus interaction in the gills: Role of the RtxA13 toxin.</title>
        <authorList>
            <person name="Callol A."/>
            <person name="Pajuelo D."/>
            <person name="Ebbesson L."/>
            <person name="Teles M."/>
            <person name="MacKenzie S."/>
            <person name="Amaro C."/>
        </authorList>
    </citation>
    <scope>NUCLEOTIDE SEQUENCE</scope>
</reference>
<reference evidence="1" key="1">
    <citation type="submission" date="2014-11" db="EMBL/GenBank/DDBJ databases">
        <authorList>
            <person name="Amaro Gonzalez C."/>
        </authorList>
    </citation>
    <scope>NUCLEOTIDE SEQUENCE</scope>
</reference>
<sequence length="34" mass="3719">MSQHISDLTGNQLCFSLGLNELLTALALIGRQNF</sequence>
<name>A0A0E9TFD3_ANGAN</name>
<dbReference type="EMBL" id="GBXM01056286">
    <property type="protein sequence ID" value="JAH52291.1"/>
    <property type="molecule type" value="Transcribed_RNA"/>
</dbReference>